<comment type="catalytic activity">
    <reaction evidence="4">
        <text>uridine(13) in tRNA = pseudouridine(13) in tRNA</text>
        <dbReference type="Rhea" id="RHEA:42540"/>
        <dbReference type="Rhea" id="RHEA-COMP:10105"/>
        <dbReference type="Rhea" id="RHEA-COMP:10106"/>
        <dbReference type="ChEBI" id="CHEBI:65314"/>
        <dbReference type="ChEBI" id="CHEBI:65315"/>
        <dbReference type="EC" id="5.4.99.27"/>
    </reaction>
</comment>
<dbReference type="GO" id="GO:0160150">
    <property type="term" value="F:tRNA pseudouridine(13) synthase activity"/>
    <property type="evidence" value="ECO:0007669"/>
    <property type="project" value="UniProtKB-EC"/>
</dbReference>
<dbReference type="PROSITE" id="PS50984">
    <property type="entry name" value="TRUD"/>
    <property type="match status" value="1"/>
</dbReference>
<gene>
    <name evidence="4" type="primary">truD</name>
    <name evidence="6" type="ORF">A9B99_16015</name>
</gene>
<comment type="function">
    <text evidence="4">Responsible for synthesis of pseudouridine from uracil-13 in transfer RNAs.</text>
</comment>
<protein>
    <recommendedName>
        <fullName evidence="4">tRNA pseudouridine synthase D</fullName>
        <ecNumber evidence="4">5.4.99.27</ecNumber>
    </recommendedName>
    <alternativeName>
        <fullName evidence="4">tRNA pseudouridine(13) synthase</fullName>
    </alternativeName>
    <alternativeName>
        <fullName evidence="4">tRNA pseudouridylate synthase D</fullName>
    </alternativeName>
    <alternativeName>
        <fullName evidence="4">tRNA-uridine isomerase D</fullName>
    </alternativeName>
</protein>
<feature type="binding site" evidence="4">
    <location>
        <position position="330"/>
    </location>
    <ligand>
        <name>substrate</name>
    </ligand>
</feature>
<dbReference type="Gene3D" id="3.30.2350.20">
    <property type="entry name" value="TruD, catalytic domain"/>
    <property type="match status" value="1"/>
</dbReference>
<proteinExistence type="inferred from homology"/>
<dbReference type="NCBIfam" id="TIGR00094">
    <property type="entry name" value="tRNA_TruD_broad"/>
    <property type="match status" value="1"/>
</dbReference>
<dbReference type="SUPFAM" id="SSF55120">
    <property type="entry name" value="Pseudouridine synthase"/>
    <property type="match status" value="1"/>
</dbReference>
<dbReference type="InterPro" id="IPR043165">
    <property type="entry name" value="TruD_insert_sf"/>
</dbReference>
<dbReference type="InterPro" id="IPR050170">
    <property type="entry name" value="TruD_pseudoU_synthase"/>
</dbReference>
<name>A0A1B7KZ71_9ENTR</name>
<accession>A0A1B7KZ71</accession>
<dbReference type="InterPro" id="IPR020103">
    <property type="entry name" value="PsdUridine_synth_cat_dom_sf"/>
</dbReference>
<dbReference type="STRING" id="1691903.A9B99_16015"/>
<dbReference type="InterPro" id="IPR011760">
    <property type="entry name" value="PsdUridine_synth_TruD_insert"/>
</dbReference>
<dbReference type="Pfam" id="PF01142">
    <property type="entry name" value="TruD"/>
    <property type="match status" value="2"/>
</dbReference>
<evidence type="ECO:0000313" key="6">
    <source>
        <dbReference type="EMBL" id="OAT75364.1"/>
    </source>
</evidence>
<keyword evidence="3 4" id="KW-0413">Isomerase</keyword>
<feature type="binding site" evidence="4">
    <location>
        <position position="28"/>
    </location>
    <ligand>
        <name>substrate</name>
    </ligand>
</feature>
<dbReference type="PANTHER" id="PTHR47811">
    <property type="entry name" value="TRNA PSEUDOURIDINE SYNTHASE D"/>
    <property type="match status" value="1"/>
</dbReference>
<evidence type="ECO:0000256" key="2">
    <source>
        <dbReference type="ARBA" id="ARBA00022694"/>
    </source>
</evidence>
<dbReference type="Gene3D" id="3.30.2340.10">
    <property type="entry name" value="TruD, insertion domain"/>
    <property type="match status" value="1"/>
</dbReference>
<dbReference type="FunFam" id="3.30.2340.10:FF:000001">
    <property type="entry name" value="tRNA pseudouridine synthase D"/>
    <property type="match status" value="1"/>
</dbReference>
<dbReference type="InterPro" id="IPR001656">
    <property type="entry name" value="PsdUridine_synth_TruD"/>
</dbReference>
<evidence type="ECO:0000256" key="1">
    <source>
        <dbReference type="ARBA" id="ARBA00007953"/>
    </source>
</evidence>
<dbReference type="NCBIfam" id="NF002155">
    <property type="entry name" value="PRK00984.1-4"/>
    <property type="match status" value="1"/>
</dbReference>
<dbReference type="FunFam" id="3.30.2350.20:FF:000001">
    <property type="entry name" value="tRNA pseudouridine synthase D"/>
    <property type="match status" value="1"/>
</dbReference>
<dbReference type="HAMAP" id="MF_01082">
    <property type="entry name" value="TruD"/>
    <property type="match status" value="1"/>
</dbReference>
<dbReference type="GO" id="GO:0005829">
    <property type="term" value="C:cytosol"/>
    <property type="evidence" value="ECO:0007669"/>
    <property type="project" value="TreeGrafter"/>
</dbReference>
<dbReference type="EMBL" id="LYRP01000048">
    <property type="protein sequence ID" value="OAT75364.1"/>
    <property type="molecule type" value="Genomic_DNA"/>
</dbReference>
<dbReference type="InterPro" id="IPR042214">
    <property type="entry name" value="TruD_catalytic"/>
</dbReference>
<keyword evidence="2 4" id="KW-0819">tRNA processing</keyword>
<feature type="domain" description="TRUD" evidence="5">
    <location>
        <begin position="156"/>
        <end position="304"/>
    </location>
</feature>
<evidence type="ECO:0000313" key="7">
    <source>
        <dbReference type="Proteomes" id="UP000078225"/>
    </source>
</evidence>
<dbReference type="PANTHER" id="PTHR47811:SF1">
    <property type="entry name" value="TRNA PSEUDOURIDINE SYNTHASE D"/>
    <property type="match status" value="1"/>
</dbReference>
<evidence type="ECO:0000259" key="5">
    <source>
        <dbReference type="PROSITE" id="PS50984"/>
    </source>
</evidence>
<dbReference type="CDD" id="cd02575">
    <property type="entry name" value="PseudoU_synth_EcTruD"/>
    <property type="match status" value="1"/>
</dbReference>
<feature type="binding site" evidence="4">
    <location>
        <position position="130"/>
    </location>
    <ligand>
        <name>substrate</name>
    </ligand>
</feature>
<comment type="similarity">
    <text evidence="1 4">Belongs to the pseudouridine synthase TruD family.</text>
</comment>
<evidence type="ECO:0000256" key="4">
    <source>
        <dbReference type="HAMAP-Rule" id="MF_01082"/>
    </source>
</evidence>
<feature type="active site" description="Nucleophile" evidence="4">
    <location>
        <position position="81"/>
    </location>
</feature>
<evidence type="ECO:0000256" key="3">
    <source>
        <dbReference type="ARBA" id="ARBA00023235"/>
    </source>
</evidence>
<organism evidence="6 7">
    <name type="scientific">Mangrovibacter phragmitis</name>
    <dbReference type="NCBI Taxonomy" id="1691903"/>
    <lineage>
        <taxon>Bacteria</taxon>
        <taxon>Pseudomonadati</taxon>
        <taxon>Pseudomonadota</taxon>
        <taxon>Gammaproteobacteria</taxon>
        <taxon>Enterobacterales</taxon>
        <taxon>Enterobacteriaceae</taxon>
        <taxon>Mangrovibacter</taxon>
    </lineage>
</organism>
<dbReference type="GO" id="GO:0003723">
    <property type="term" value="F:RNA binding"/>
    <property type="evidence" value="ECO:0007669"/>
    <property type="project" value="InterPro"/>
</dbReference>
<dbReference type="AlphaFoldDB" id="A0A1B7KZ71"/>
<keyword evidence="7" id="KW-1185">Reference proteome</keyword>
<dbReference type="GO" id="GO:0031119">
    <property type="term" value="P:tRNA pseudouridine synthesis"/>
    <property type="evidence" value="ECO:0007669"/>
    <property type="project" value="UniProtKB-UniRule"/>
</dbReference>
<dbReference type="Proteomes" id="UP000078225">
    <property type="component" value="Unassembled WGS sequence"/>
</dbReference>
<reference evidence="7" key="1">
    <citation type="submission" date="2016-05" db="EMBL/GenBank/DDBJ databases">
        <authorList>
            <person name="Behera P."/>
            <person name="Vaishampayan P."/>
            <person name="Singh N."/>
            <person name="Raina V."/>
            <person name="Suar M."/>
            <person name="Pattnaik A."/>
            <person name="Rastogi G."/>
        </authorList>
    </citation>
    <scope>NUCLEOTIDE SEQUENCE [LARGE SCALE GENOMIC DNA]</scope>
    <source>
        <strain evidence="7">MP23</strain>
    </source>
</reference>
<sequence length="350" mass="39265">MSEIMAPLCWRYGKPAGNGTLKASPEDFVVIEDLGFEPDGEGEHLLVRIRKEGCNTRFVADALAKYLKVHGREVSFAGQKDKHAVAEQWFCVRLPGKTMPDLRAFELEGCTVLEASRHRRKLRTGYLKGNHFRVVLRNVTNREDVETRLQAIRQTGVPNYFGAQRFGINGSNLEMARRWFSQQTPPRDRNKRSFALSAARSALFNQVASERLKKPEFNQVVEGDALQLAGSGSWFVATADELADLQQRVNEGDLWITATLPGRGDWGTQGSALAAEQAAIASEPDLQALLVQERVDAARRAILLFPKELRWDWWDEATVALTFWLPAGSFATSVVRELINQPDDYAHIAE</sequence>
<dbReference type="EC" id="5.4.99.27" evidence="4"/>
<comment type="caution">
    <text evidence="6">The sequence shown here is derived from an EMBL/GenBank/DDBJ whole genome shotgun (WGS) entry which is preliminary data.</text>
</comment>